<dbReference type="PANTHER" id="PTHR46117:SF3">
    <property type="entry name" value="FI24210P1"/>
    <property type="match status" value="1"/>
</dbReference>
<comment type="caution">
    <text evidence="7">The sequence shown here is derived from an EMBL/GenBank/DDBJ whole genome shotgun (WGS) entry which is preliminary data.</text>
</comment>
<dbReference type="InterPro" id="IPR011598">
    <property type="entry name" value="bHLH_dom"/>
</dbReference>
<dbReference type="GO" id="GO:0005634">
    <property type="term" value="C:nucleus"/>
    <property type="evidence" value="ECO:0007669"/>
    <property type="project" value="UniProtKB-SubCell"/>
</dbReference>
<keyword evidence="2" id="KW-0805">Transcription regulation</keyword>
<dbReference type="GO" id="GO:0000981">
    <property type="term" value="F:DNA-binding transcription factor activity, RNA polymerase II-specific"/>
    <property type="evidence" value="ECO:0007669"/>
    <property type="project" value="TreeGrafter"/>
</dbReference>
<feature type="compositionally biased region" description="Low complexity" evidence="5">
    <location>
        <begin position="895"/>
        <end position="906"/>
    </location>
</feature>
<dbReference type="GO" id="GO:0046983">
    <property type="term" value="F:protein dimerization activity"/>
    <property type="evidence" value="ECO:0007669"/>
    <property type="project" value="InterPro"/>
</dbReference>
<feature type="compositionally biased region" description="Polar residues" evidence="5">
    <location>
        <begin position="544"/>
        <end position="559"/>
    </location>
</feature>
<dbReference type="InterPro" id="IPR051732">
    <property type="entry name" value="USF"/>
</dbReference>
<feature type="region of interest" description="Disordered" evidence="5">
    <location>
        <begin position="309"/>
        <end position="363"/>
    </location>
</feature>
<dbReference type="AlphaFoldDB" id="A0AAV2SWQ5"/>
<feature type="domain" description="BHLH" evidence="6">
    <location>
        <begin position="774"/>
        <end position="828"/>
    </location>
</feature>
<feature type="region of interest" description="Disordered" evidence="5">
    <location>
        <begin position="278"/>
        <end position="297"/>
    </location>
</feature>
<feature type="compositionally biased region" description="Polar residues" evidence="5">
    <location>
        <begin position="350"/>
        <end position="363"/>
    </location>
</feature>
<evidence type="ECO:0000256" key="3">
    <source>
        <dbReference type="ARBA" id="ARBA00023163"/>
    </source>
</evidence>
<sequence length="1015" mass="105714">MEQYDVYGSRSGLGNTAVSIPRSHGKLKRDKADFMDDGIKLTALKIPRQSPPQVDSTILVHPTETSAMSVLPRLLRTMANGSGRDTVGIVSTTANGNGLTNGNENGTNGGAVATGSLMNDTDSSSSSSSFISTPSSSSGSSSLISFLSPGQLAPVAAMAAAAALSAPTTTASINETSESSGLVTLATASSLIEKEWLARAAFANEITANTITSSAELPSSADLVTLSLESNSEPGQDSSPPLLFKTITTSSHPQINGSTPVTRAVLNVQSLAAFIRETQKQCSSRSAPPTPLELPLNSMFPVSTTEAASCTDSRVASPAQLPPSSAPTLLSLTPMATQSASADPPGGGTESTMPPENNSESIGTPQAAFISLQPAPGSLLSPSDLQQLMTSGEFMSSAARQTLLGQSADGSTRQLYLLVPSDCPVIMSRASTSQAPSAVATGVTSPPLLDSSTSTAPILEAISPGVEPDENCAQLPSSVVSTAGNLQPVTLALPQLAGAVLAPMSSTTTALSTLIAGLEARNQPAQQSRYPTTAAVVSSSPSAWSGQTSTVQTTDSTLPGSPRVRIPLHLPRVSLSDHNLVADDQATYSSTTGNGVSNILGSVKSDPDMYTPNGHPYASLVDDGNRFRSYPTYSQNSNRQLSVGTARPTTITASSAANATFYQSELPANILVPQPALATTPVTNENHNGEAILTTHINPQVSIPRANNTFASAGLPVSIASTTATVSTLLPANSKDDCRRTVAGSLLTATNNGRGDQNRATYLEHINPESKDIRRRVSHNEVERRRRDRINTWISELYKLLPPDEQAKSQYQSKGIVLKRVCEYFQNVDSMLKAANAAVEQTRVENGLLRQRVRELQQENQLLSASLQLGAAAAAAQLKHRQPQAAANLHSSPGEASATSEVASATHLQQEERGDPSDYPASVTVFTVGSNAEYSHGGNFNQVISTCTVPAESATTTSFAAAIPNSISSSPGVFVTHSTISSTTSTTPNMLSSTTRPLPLPSLDLVANHSDSRTE</sequence>
<dbReference type="InterPro" id="IPR036638">
    <property type="entry name" value="HLH_DNA-bd_sf"/>
</dbReference>
<dbReference type="CDD" id="cd11396">
    <property type="entry name" value="bHLHzip_USF"/>
    <property type="match status" value="1"/>
</dbReference>
<feature type="region of interest" description="Disordered" evidence="5">
    <location>
        <begin position="882"/>
        <end position="920"/>
    </location>
</feature>
<dbReference type="Gene3D" id="4.10.280.10">
    <property type="entry name" value="Helix-loop-helix DNA-binding domain"/>
    <property type="match status" value="1"/>
</dbReference>
<evidence type="ECO:0000256" key="2">
    <source>
        <dbReference type="ARBA" id="ARBA00023015"/>
    </source>
</evidence>
<feature type="region of interest" description="Disordered" evidence="5">
    <location>
        <begin position="981"/>
        <end position="1015"/>
    </location>
</feature>
<accession>A0AAV2SWQ5</accession>
<evidence type="ECO:0000256" key="1">
    <source>
        <dbReference type="ARBA" id="ARBA00004123"/>
    </source>
</evidence>
<reference evidence="7" key="1">
    <citation type="submission" date="2024-06" db="EMBL/GenBank/DDBJ databases">
        <authorList>
            <person name="Liu X."/>
            <person name="Lenzi L."/>
            <person name="Haldenby T S."/>
            <person name="Uol C."/>
        </authorList>
    </citation>
    <scope>NUCLEOTIDE SEQUENCE</scope>
</reference>
<name>A0AAV2SWQ5_CALDB</name>
<dbReference type="SMART" id="SM00353">
    <property type="entry name" value="HLH"/>
    <property type="match status" value="1"/>
</dbReference>
<evidence type="ECO:0000313" key="7">
    <source>
        <dbReference type="EMBL" id="CAL5129395.1"/>
    </source>
</evidence>
<comment type="subcellular location">
    <subcellularLocation>
        <location evidence="1">Nucleus</location>
    </subcellularLocation>
</comment>
<keyword evidence="3" id="KW-0804">Transcription</keyword>
<dbReference type="Pfam" id="PF00010">
    <property type="entry name" value="HLH"/>
    <property type="match status" value="1"/>
</dbReference>
<evidence type="ECO:0000259" key="6">
    <source>
        <dbReference type="PROSITE" id="PS50888"/>
    </source>
</evidence>
<dbReference type="PANTHER" id="PTHR46117">
    <property type="entry name" value="FI24210P1"/>
    <property type="match status" value="1"/>
</dbReference>
<evidence type="ECO:0000256" key="4">
    <source>
        <dbReference type="ARBA" id="ARBA00023242"/>
    </source>
</evidence>
<dbReference type="GO" id="GO:0000978">
    <property type="term" value="F:RNA polymerase II cis-regulatory region sequence-specific DNA binding"/>
    <property type="evidence" value="ECO:0007669"/>
    <property type="project" value="TreeGrafter"/>
</dbReference>
<proteinExistence type="predicted"/>
<feature type="region of interest" description="Disordered" evidence="5">
    <location>
        <begin position="98"/>
        <end position="132"/>
    </location>
</feature>
<dbReference type="EMBL" id="CAXLJL010000001">
    <property type="protein sequence ID" value="CAL5129395.1"/>
    <property type="molecule type" value="Genomic_DNA"/>
</dbReference>
<protein>
    <recommendedName>
        <fullName evidence="6">BHLH domain-containing protein</fullName>
    </recommendedName>
</protein>
<keyword evidence="4" id="KW-0539">Nucleus</keyword>
<dbReference type="PROSITE" id="PS50888">
    <property type="entry name" value="BHLH"/>
    <property type="match status" value="1"/>
</dbReference>
<feature type="region of interest" description="Disordered" evidence="5">
    <location>
        <begin position="539"/>
        <end position="563"/>
    </location>
</feature>
<dbReference type="SUPFAM" id="SSF47459">
    <property type="entry name" value="HLH, helix-loop-helix DNA-binding domain"/>
    <property type="match status" value="1"/>
</dbReference>
<evidence type="ECO:0000256" key="5">
    <source>
        <dbReference type="SAM" id="MobiDB-lite"/>
    </source>
</evidence>
<dbReference type="Proteomes" id="UP001497525">
    <property type="component" value="Unassembled WGS sequence"/>
</dbReference>
<evidence type="ECO:0000313" key="8">
    <source>
        <dbReference type="Proteomes" id="UP001497525"/>
    </source>
</evidence>
<gene>
    <name evidence="7" type="ORF">CDAUBV1_LOCUS323</name>
</gene>
<organism evidence="7 8">
    <name type="scientific">Calicophoron daubneyi</name>
    <name type="common">Rumen fluke</name>
    <name type="synonym">Paramphistomum daubneyi</name>
    <dbReference type="NCBI Taxonomy" id="300641"/>
    <lineage>
        <taxon>Eukaryota</taxon>
        <taxon>Metazoa</taxon>
        <taxon>Spiralia</taxon>
        <taxon>Lophotrochozoa</taxon>
        <taxon>Platyhelminthes</taxon>
        <taxon>Trematoda</taxon>
        <taxon>Digenea</taxon>
        <taxon>Plagiorchiida</taxon>
        <taxon>Pronocephalata</taxon>
        <taxon>Paramphistomoidea</taxon>
        <taxon>Paramphistomidae</taxon>
        <taxon>Calicophoron</taxon>
    </lineage>
</organism>